<keyword evidence="4" id="KW-0472">Membrane</keyword>
<keyword evidence="3" id="KW-0804">Transcription</keyword>
<feature type="transmembrane region" description="Helical" evidence="4">
    <location>
        <begin position="166"/>
        <end position="187"/>
    </location>
</feature>
<feature type="transmembrane region" description="Helical" evidence="4">
    <location>
        <begin position="12"/>
        <end position="30"/>
    </location>
</feature>
<feature type="transmembrane region" description="Helical" evidence="4">
    <location>
        <begin position="381"/>
        <end position="401"/>
    </location>
</feature>
<dbReference type="Pfam" id="PF00196">
    <property type="entry name" value="GerE"/>
    <property type="match status" value="1"/>
</dbReference>
<dbReference type="Gene3D" id="1.10.10.10">
    <property type="entry name" value="Winged helix-like DNA-binding domain superfamily/Winged helix DNA-binding domain"/>
    <property type="match status" value="1"/>
</dbReference>
<keyword evidence="1" id="KW-0805">Transcription regulation</keyword>
<feature type="transmembrane region" description="Helical" evidence="4">
    <location>
        <begin position="296"/>
        <end position="313"/>
    </location>
</feature>
<protein>
    <submittedName>
        <fullName evidence="6">Helix-turn-helix transcriptional regulator</fullName>
    </submittedName>
</protein>
<feature type="transmembrane region" description="Helical" evidence="4">
    <location>
        <begin position="230"/>
        <end position="253"/>
    </location>
</feature>
<accession>A0ABV1JCQ6</accession>
<dbReference type="SMART" id="SM00421">
    <property type="entry name" value="HTH_LUXR"/>
    <property type="match status" value="1"/>
</dbReference>
<dbReference type="InterPro" id="IPR000792">
    <property type="entry name" value="Tscrpt_reg_LuxR_C"/>
</dbReference>
<keyword evidence="4" id="KW-1133">Transmembrane helix</keyword>
<dbReference type="PROSITE" id="PS50043">
    <property type="entry name" value="HTH_LUXR_2"/>
    <property type="match status" value="1"/>
</dbReference>
<evidence type="ECO:0000256" key="2">
    <source>
        <dbReference type="ARBA" id="ARBA00023125"/>
    </source>
</evidence>
<evidence type="ECO:0000313" key="6">
    <source>
        <dbReference type="EMBL" id="MEQ3362866.1"/>
    </source>
</evidence>
<evidence type="ECO:0000313" key="7">
    <source>
        <dbReference type="Proteomes" id="UP001487305"/>
    </source>
</evidence>
<feature type="domain" description="HTH luxR-type" evidence="5">
    <location>
        <begin position="459"/>
        <end position="524"/>
    </location>
</feature>
<dbReference type="CDD" id="cd06170">
    <property type="entry name" value="LuxR_C_like"/>
    <property type="match status" value="1"/>
</dbReference>
<feature type="transmembrane region" description="Helical" evidence="4">
    <location>
        <begin position="79"/>
        <end position="98"/>
    </location>
</feature>
<feature type="transmembrane region" description="Helical" evidence="4">
    <location>
        <begin position="357"/>
        <end position="375"/>
    </location>
</feature>
<feature type="transmembrane region" description="Helical" evidence="4">
    <location>
        <begin position="104"/>
        <end position="123"/>
    </location>
</feature>
<dbReference type="PRINTS" id="PR00038">
    <property type="entry name" value="HTHLUXR"/>
</dbReference>
<comment type="caution">
    <text evidence="6">The sequence shown here is derived from an EMBL/GenBank/DDBJ whole genome shotgun (WGS) entry which is preliminary data.</text>
</comment>
<dbReference type="RefSeq" id="WP_102375106.1">
    <property type="nucleotide sequence ID" value="NZ_JBBNOP010000005.1"/>
</dbReference>
<sequence length="532" mass="57898">MRLRSVRVNKCGVFAAIGLGLNLVWCTLMGHTMGFMSSAAGIEEWVNPRIFFLAGILVLAVLYIILPRALKHSDRVLRYVLPLLSAFGTACFGLSYHQTFFDPGALAVGGLFVAGIGYFWLVARYNLMLARTQGFSCAVWSVTGGLVVKLPILFALSLLMSPEWQVVVAIALPIISALVFEIACSLARSEAESDERPRDDASAKARTVYGVPAKPRTVTPNSQTFRRNTIIMMAVSAILLAVIRSVSYLGLWGNTNANISLSPPWLMGFIVPSLFLVAFAYFALIRMADFTLTMRFQPAMLLIMIGLFVVALQANPGSDSLPFLTDVIQIDELFAHLLFWTVVITALDALDMPSYRVIGISGTIYAAASIAWVLLLGTSDIMNNIFVLLATYVVVIVAMYATWLGGKRRTGVDVAGDRTADDDAARGSLRDGRGGDCAAAGDSSHASPLTKTVTDTCLAMAHRYALSPRETEVFVLLAQGRTRAFIQDELVLSSSTVKTHVSHIYAKMEVHDRQEMMDLIWRGDAGFGLAEA</sequence>
<evidence type="ECO:0000256" key="3">
    <source>
        <dbReference type="ARBA" id="ARBA00023163"/>
    </source>
</evidence>
<keyword evidence="2" id="KW-0238">DNA-binding</keyword>
<keyword evidence="7" id="KW-1185">Reference proteome</keyword>
<dbReference type="SUPFAM" id="SSF46894">
    <property type="entry name" value="C-terminal effector domain of the bipartite response regulators"/>
    <property type="match status" value="1"/>
</dbReference>
<gene>
    <name evidence="6" type="ORF">AAA083_07745</name>
</gene>
<evidence type="ECO:0000256" key="1">
    <source>
        <dbReference type="ARBA" id="ARBA00023015"/>
    </source>
</evidence>
<dbReference type="PANTHER" id="PTHR44688">
    <property type="entry name" value="DNA-BINDING TRANSCRIPTIONAL ACTIVATOR DEVR_DOSR"/>
    <property type="match status" value="1"/>
</dbReference>
<proteinExistence type="predicted"/>
<name>A0ABV1JCQ6_9ACTN</name>
<feature type="transmembrane region" description="Helical" evidence="4">
    <location>
        <begin position="135"/>
        <end position="160"/>
    </location>
</feature>
<dbReference type="InterPro" id="IPR036388">
    <property type="entry name" value="WH-like_DNA-bd_sf"/>
</dbReference>
<evidence type="ECO:0000259" key="5">
    <source>
        <dbReference type="PROSITE" id="PS50043"/>
    </source>
</evidence>
<evidence type="ECO:0000256" key="4">
    <source>
        <dbReference type="SAM" id="Phobius"/>
    </source>
</evidence>
<dbReference type="InterPro" id="IPR016032">
    <property type="entry name" value="Sig_transdc_resp-reg_C-effctor"/>
</dbReference>
<reference evidence="6 7" key="1">
    <citation type="submission" date="2024-04" db="EMBL/GenBank/DDBJ databases">
        <title>Human intestinal bacterial collection.</title>
        <authorList>
            <person name="Pauvert C."/>
            <person name="Hitch T.C.A."/>
            <person name="Clavel T."/>
        </authorList>
    </citation>
    <scope>NUCLEOTIDE SEQUENCE [LARGE SCALE GENOMIC DNA]</scope>
    <source>
        <strain evidence="6 7">CLA-KB-H42</strain>
    </source>
</reference>
<dbReference type="EMBL" id="JBBNOP010000005">
    <property type="protein sequence ID" value="MEQ3362866.1"/>
    <property type="molecule type" value="Genomic_DNA"/>
</dbReference>
<feature type="transmembrane region" description="Helical" evidence="4">
    <location>
        <begin position="265"/>
        <end position="284"/>
    </location>
</feature>
<dbReference type="Proteomes" id="UP001487305">
    <property type="component" value="Unassembled WGS sequence"/>
</dbReference>
<feature type="transmembrane region" description="Helical" evidence="4">
    <location>
        <begin position="50"/>
        <end position="67"/>
    </location>
</feature>
<organism evidence="6 7">
    <name type="scientific">Raoultibacter massiliensis</name>
    <dbReference type="NCBI Taxonomy" id="1852371"/>
    <lineage>
        <taxon>Bacteria</taxon>
        <taxon>Bacillati</taxon>
        <taxon>Actinomycetota</taxon>
        <taxon>Coriobacteriia</taxon>
        <taxon>Eggerthellales</taxon>
        <taxon>Eggerthellaceae</taxon>
        <taxon>Raoultibacter</taxon>
    </lineage>
</organism>
<dbReference type="PANTHER" id="PTHR44688:SF16">
    <property type="entry name" value="DNA-BINDING TRANSCRIPTIONAL ACTIVATOR DEVR_DOSR"/>
    <property type="match status" value="1"/>
</dbReference>
<keyword evidence="4" id="KW-0812">Transmembrane</keyword>